<dbReference type="Proteomes" id="UP000638732">
    <property type="component" value="Unassembled WGS sequence"/>
</dbReference>
<dbReference type="PROSITE" id="PS51118">
    <property type="entry name" value="HTH_HXLR"/>
    <property type="match status" value="1"/>
</dbReference>
<name>A0A965ZGL7_9SPHI</name>
<dbReference type="SUPFAM" id="SSF46785">
    <property type="entry name" value="Winged helix' DNA-binding domain"/>
    <property type="match status" value="1"/>
</dbReference>
<keyword evidence="3" id="KW-0804">Transcription</keyword>
<dbReference type="Gene3D" id="1.10.10.10">
    <property type="entry name" value="Winged helix-like DNA-binding domain superfamily/Winged helix DNA-binding domain"/>
    <property type="match status" value="1"/>
</dbReference>
<dbReference type="Pfam" id="PF01638">
    <property type="entry name" value="HxlR"/>
    <property type="match status" value="1"/>
</dbReference>
<proteinExistence type="predicted"/>
<dbReference type="InterPro" id="IPR036390">
    <property type="entry name" value="WH_DNA-bd_sf"/>
</dbReference>
<feature type="domain" description="HTH hxlR-type" evidence="4">
    <location>
        <begin position="11"/>
        <end position="109"/>
    </location>
</feature>
<dbReference type="RefSeq" id="WP_166585703.1">
    <property type="nucleotide sequence ID" value="NZ_WWEO01000042.1"/>
</dbReference>
<gene>
    <name evidence="5" type="ORF">GSY63_10155</name>
</gene>
<evidence type="ECO:0000256" key="3">
    <source>
        <dbReference type="ARBA" id="ARBA00023163"/>
    </source>
</evidence>
<dbReference type="InterPro" id="IPR002577">
    <property type="entry name" value="HTH_HxlR"/>
</dbReference>
<accession>A0A965ZGL7</accession>
<reference evidence="5" key="1">
    <citation type="submission" date="2020-01" db="EMBL/GenBank/DDBJ databases">
        <authorList>
            <person name="Seo Y.L."/>
        </authorList>
    </citation>
    <scope>NUCLEOTIDE SEQUENCE</scope>
    <source>
        <strain evidence="5">R11</strain>
    </source>
</reference>
<evidence type="ECO:0000256" key="1">
    <source>
        <dbReference type="ARBA" id="ARBA00023015"/>
    </source>
</evidence>
<evidence type="ECO:0000256" key="2">
    <source>
        <dbReference type="ARBA" id="ARBA00023125"/>
    </source>
</evidence>
<dbReference type="PANTHER" id="PTHR33204">
    <property type="entry name" value="TRANSCRIPTIONAL REGULATOR, MARR FAMILY"/>
    <property type="match status" value="1"/>
</dbReference>
<evidence type="ECO:0000313" key="6">
    <source>
        <dbReference type="Proteomes" id="UP000638732"/>
    </source>
</evidence>
<organism evidence="5 6">
    <name type="scientific">Mucilaginibacter agri</name>
    <dbReference type="NCBI Taxonomy" id="2695265"/>
    <lineage>
        <taxon>Bacteria</taxon>
        <taxon>Pseudomonadati</taxon>
        <taxon>Bacteroidota</taxon>
        <taxon>Sphingobacteriia</taxon>
        <taxon>Sphingobacteriales</taxon>
        <taxon>Sphingobacteriaceae</taxon>
        <taxon>Mucilaginibacter</taxon>
    </lineage>
</organism>
<keyword evidence="1" id="KW-0805">Transcription regulation</keyword>
<keyword evidence="6" id="KW-1185">Reference proteome</keyword>
<keyword evidence="2" id="KW-0238">DNA-binding</keyword>
<dbReference type="EMBL" id="WWEO01000042">
    <property type="protein sequence ID" value="NCD69717.1"/>
    <property type="molecule type" value="Genomic_DNA"/>
</dbReference>
<protein>
    <submittedName>
        <fullName evidence="5">MarR family transcriptional regulator</fullName>
    </submittedName>
</protein>
<evidence type="ECO:0000313" key="5">
    <source>
        <dbReference type="EMBL" id="NCD69717.1"/>
    </source>
</evidence>
<reference evidence="5" key="2">
    <citation type="submission" date="2020-10" db="EMBL/GenBank/DDBJ databases">
        <title>Mucilaginibacter sp. nov., isolated from soil.</title>
        <authorList>
            <person name="Jeon C.O."/>
        </authorList>
    </citation>
    <scope>NUCLEOTIDE SEQUENCE</scope>
    <source>
        <strain evidence="5">R11</strain>
    </source>
</reference>
<dbReference type="InterPro" id="IPR036388">
    <property type="entry name" value="WH-like_DNA-bd_sf"/>
</dbReference>
<evidence type="ECO:0000259" key="4">
    <source>
        <dbReference type="PROSITE" id="PS51118"/>
    </source>
</evidence>
<sequence>MTEKRHKNFNCAMEASLSVISGKWKMTILNRLLAGPIRYTEIKHLIPEITEKMLTQQLRELEEDQIVQRKVYPVVPPKVEYFLTDLGNQLIPIFKALEVWGSNFLTASTGETVNPDSSCYVAKSKASVSEDGKLESVER</sequence>
<dbReference type="PANTHER" id="PTHR33204:SF29">
    <property type="entry name" value="TRANSCRIPTIONAL REGULATOR"/>
    <property type="match status" value="1"/>
</dbReference>
<dbReference type="GO" id="GO:0003677">
    <property type="term" value="F:DNA binding"/>
    <property type="evidence" value="ECO:0007669"/>
    <property type="project" value="UniProtKB-KW"/>
</dbReference>
<dbReference type="AlphaFoldDB" id="A0A965ZGL7"/>
<comment type="caution">
    <text evidence="5">The sequence shown here is derived from an EMBL/GenBank/DDBJ whole genome shotgun (WGS) entry which is preliminary data.</text>
</comment>